<proteinExistence type="inferred from homology"/>
<evidence type="ECO:0000256" key="6">
    <source>
        <dbReference type="ARBA" id="ARBA00023002"/>
    </source>
</evidence>
<dbReference type="EMBL" id="JARIHO010000055">
    <property type="protein sequence ID" value="KAJ7319135.1"/>
    <property type="molecule type" value="Genomic_DNA"/>
</dbReference>
<comment type="cofactor">
    <cofactor evidence="1 9">
        <name>heme</name>
        <dbReference type="ChEBI" id="CHEBI:30413"/>
    </cofactor>
</comment>
<dbReference type="InterPro" id="IPR002401">
    <property type="entry name" value="Cyt_P450_E_grp-I"/>
</dbReference>
<evidence type="ECO:0000256" key="5">
    <source>
        <dbReference type="ARBA" id="ARBA00022723"/>
    </source>
</evidence>
<evidence type="ECO:0000256" key="9">
    <source>
        <dbReference type="PIRSR" id="PIRSR602401-1"/>
    </source>
</evidence>
<dbReference type="PRINTS" id="PR00463">
    <property type="entry name" value="EP450I"/>
</dbReference>
<dbReference type="PANTHER" id="PTHR46300:SF7">
    <property type="entry name" value="P450, PUTATIVE (EUROFUNG)-RELATED"/>
    <property type="match status" value="1"/>
</dbReference>
<dbReference type="SUPFAM" id="SSF48264">
    <property type="entry name" value="Cytochrome P450"/>
    <property type="match status" value="1"/>
</dbReference>
<evidence type="ECO:0000256" key="4">
    <source>
        <dbReference type="ARBA" id="ARBA00022617"/>
    </source>
</evidence>
<evidence type="ECO:0000256" key="7">
    <source>
        <dbReference type="ARBA" id="ARBA00023004"/>
    </source>
</evidence>
<dbReference type="GO" id="GO:0004497">
    <property type="term" value="F:monooxygenase activity"/>
    <property type="evidence" value="ECO:0007669"/>
    <property type="project" value="UniProtKB-KW"/>
</dbReference>
<comment type="caution">
    <text evidence="11">The sequence shown here is derived from an EMBL/GenBank/DDBJ whole genome shotgun (WGS) entry which is preliminary data.</text>
</comment>
<evidence type="ECO:0000256" key="3">
    <source>
        <dbReference type="ARBA" id="ARBA00010617"/>
    </source>
</evidence>
<dbReference type="GO" id="GO:0005506">
    <property type="term" value="F:iron ion binding"/>
    <property type="evidence" value="ECO:0007669"/>
    <property type="project" value="InterPro"/>
</dbReference>
<keyword evidence="4 9" id="KW-0349">Heme</keyword>
<dbReference type="InterPro" id="IPR001128">
    <property type="entry name" value="Cyt_P450"/>
</dbReference>
<evidence type="ECO:0000313" key="12">
    <source>
        <dbReference type="Proteomes" id="UP001218218"/>
    </source>
</evidence>
<feature type="binding site" description="axial binding residue" evidence="9">
    <location>
        <position position="431"/>
    </location>
    <ligand>
        <name>heme</name>
        <dbReference type="ChEBI" id="CHEBI:30413"/>
    </ligand>
    <ligandPart>
        <name>Fe</name>
        <dbReference type="ChEBI" id="CHEBI:18248"/>
    </ligandPart>
</feature>
<evidence type="ECO:0000313" key="11">
    <source>
        <dbReference type="EMBL" id="KAJ7319135.1"/>
    </source>
</evidence>
<name>A0AAD7EGF4_9AGAR</name>
<reference evidence="11" key="1">
    <citation type="submission" date="2023-03" db="EMBL/GenBank/DDBJ databases">
        <title>Massive genome expansion in bonnet fungi (Mycena s.s.) driven by repeated elements and novel gene families across ecological guilds.</title>
        <authorList>
            <consortium name="Lawrence Berkeley National Laboratory"/>
            <person name="Harder C.B."/>
            <person name="Miyauchi S."/>
            <person name="Viragh M."/>
            <person name="Kuo A."/>
            <person name="Thoen E."/>
            <person name="Andreopoulos B."/>
            <person name="Lu D."/>
            <person name="Skrede I."/>
            <person name="Drula E."/>
            <person name="Henrissat B."/>
            <person name="Morin E."/>
            <person name="Kohler A."/>
            <person name="Barry K."/>
            <person name="LaButti K."/>
            <person name="Morin E."/>
            <person name="Salamov A."/>
            <person name="Lipzen A."/>
            <person name="Mereny Z."/>
            <person name="Hegedus B."/>
            <person name="Baldrian P."/>
            <person name="Stursova M."/>
            <person name="Weitz H."/>
            <person name="Taylor A."/>
            <person name="Grigoriev I.V."/>
            <person name="Nagy L.G."/>
            <person name="Martin F."/>
            <person name="Kauserud H."/>
        </authorList>
    </citation>
    <scope>NUCLEOTIDE SEQUENCE</scope>
    <source>
        <strain evidence="11">CBHHK002</strain>
    </source>
</reference>
<evidence type="ECO:0000256" key="1">
    <source>
        <dbReference type="ARBA" id="ARBA00001971"/>
    </source>
</evidence>
<keyword evidence="12" id="KW-1185">Reference proteome</keyword>
<dbReference type="GO" id="GO:0020037">
    <property type="term" value="F:heme binding"/>
    <property type="evidence" value="ECO:0007669"/>
    <property type="project" value="InterPro"/>
</dbReference>
<dbReference type="Proteomes" id="UP001218218">
    <property type="component" value="Unassembled WGS sequence"/>
</dbReference>
<dbReference type="InterPro" id="IPR036396">
    <property type="entry name" value="Cyt_P450_sf"/>
</dbReference>
<dbReference type="CDD" id="cd11065">
    <property type="entry name" value="CYP64-like"/>
    <property type="match status" value="1"/>
</dbReference>
<dbReference type="InterPro" id="IPR050364">
    <property type="entry name" value="Cytochrome_P450_fung"/>
</dbReference>
<keyword evidence="7 9" id="KW-0408">Iron</keyword>
<evidence type="ECO:0000256" key="10">
    <source>
        <dbReference type="RuleBase" id="RU000461"/>
    </source>
</evidence>
<gene>
    <name evidence="11" type="ORF">DFH08DRAFT_891596</name>
</gene>
<organism evidence="11 12">
    <name type="scientific">Mycena albidolilacea</name>
    <dbReference type="NCBI Taxonomy" id="1033008"/>
    <lineage>
        <taxon>Eukaryota</taxon>
        <taxon>Fungi</taxon>
        <taxon>Dikarya</taxon>
        <taxon>Basidiomycota</taxon>
        <taxon>Agaricomycotina</taxon>
        <taxon>Agaricomycetes</taxon>
        <taxon>Agaricomycetidae</taxon>
        <taxon>Agaricales</taxon>
        <taxon>Marasmiineae</taxon>
        <taxon>Mycenaceae</taxon>
        <taxon>Mycena</taxon>
    </lineage>
</organism>
<keyword evidence="5 9" id="KW-0479">Metal-binding</keyword>
<accession>A0AAD7EGF4</accession>
<dbReference type="InterPro" id="IPR017972">
    <property type="entry name" value="Cyt_P450_CS"/>
</dbReference>
<comment type="similarity">
    <text evidence="3 10">Belongs to the cytochrome P450 family.</text>
</comment>
<sequence>MLRISLSLLFTLLGYMFFKAVMSTRKRLPPGPRRLPIIGSAYHIPKTQQWLTFSKWARAYGSIVYLDVVGQPFIVLNSAKVAKELLDQRSNIYSDRPTLPMANLSGYGELFILQPYGDNWRKQRKVIAQDFSPSTVRRYYPLQEKEARKLVHGILDNPSTFARQIRLRIGTVIIRVTYGHYVTDEEDRFFSAPVAAVHNFSQATAPGTWAVDFIPMLKHLPEWMPGTSFLQIAKKWREISWNTSWDPYFWCKENHESGNVLLPNLCSTALEAAEGWPSKEDEEALVWAASTVMGGGLDSNASTVQTFFLAMMLHPTVQHKAQKEIETAIGSDRLPTIEDKAVLPYVRSIMAEVFRWNQAAPLGIPHRLSHDDTYNGMDLPKGSLVIPNIWHMLHDPEVYSNPMDFDPDRYQNDAEMEKVTDLIFGFGRRACPGKAFADGTFFAIASTVLATCEILLPVDVQGNKIVQDVAYTSGTISFPSPFDCNVKCRSPKAHELLTQNIAK</sequence>
<comment type="pathway">
    <text evidence="2">Secondary metabolite biosynthesis.</text>
</comment>
<dbReference type="PANTHER" id="PTHR46300">
    <property type="entry name" value="P450, PUTATIVE (EUROFUNG)-RELATED-RELATED"/>
    <property type="match status" value="1"/>
</dbReference>
<dbReference type="Gene3D" id="1.10.630.10">
    <property type="entry name" value="Cytochrome P450"/>
    <property type="match status" value="1"/>
</dbReference>
<dbReference type="GO" id="GO:0016705">
    <property type="term" value="F:oxidoreductase activity, acting on paired donors, with incorporation or reduction of molecular oxygen"/>
    <property type="evidence" value="ECO:0007669"/>
    <property type="project" value="InterPro"/>
</dbReference>
<keyword evidence="6 10" id="KW-0560">Oxidoreductase</keyword>
<dbReference type="Pfam" id="PF00067">
    <property type="entry name" value="p450"/>
    <property type="match status" value="1"/>
</dbReference>
<dbReference type="AlphaFoldDB" id="A0AAD7EGF4"/>
<dbReference type="PROSITE" id="PS00086">
    <property type="entry name" value="CYTOCHROME_P450"/>
    <property type="match status" value="1"/>
</dbReference>
<keyword evidence="8 10" id="KW-0503">Monooxygenase</keyword>
<evidence type="ECO:0000256" key="2">
    <source>
        <dbReference type="ARBA" id="ARBA00005179"/>
    </source>
</evidence>
<evidence type="ECO:0000256" key="8">
    <source>
        <dbReference type="ARBA" id="ARBA00023033"/>
    </source>
</evidence>
<protein>
    <submittedName>
        <fullName evidence="11">Monooxygenase</fullName>
    </submittedName>
</protein>